<keyword evidence="1" id="KW-1133">Transmembrane helix</keyword>
<dbReference type="RefSeq" id="WP_290178419.1">
    <property type="nucleotide sequence ID" value="NZ_JADOUE010000001.1"/>
</dbReference>
<sequence length="176" mass="19131">MASRRAAAGALLAYLCVVIALTMLKAFYRIGYLWDPANQMRRGVSLLPLDEFVGATSWFKPIFEYGGNVAFFIPVGMLAYILFERSTRQIMTATLFGAGFSLLVEVSQYVFALGFSDIDDLVMNTLGAFIGATLAKWCGPKLHGLWVALSYVAAVVFVGLLIAGESLGDPSKIKNI</sequence>
<dbReference type="Proteomes" id="UP000658613">
    <property type="component" value="Unassembled WGS sequence"/>
</dbReference>
<feature type="domain" description="VanZ-like" evidence="2">
    <location>
        <begin position="12"/>
        <end position="137"/>
    </location>
</feature>
<name>A0A931DYJ9_9CORY</name>
<dbReference type="EMBL" id="JADOUE010000001">
    <property type="protein sequence ID" value="MBG6122747.1"/>
    <property type="molecule type" value="Genomic_DNA"/>
</dbReference>
<comment type="caution">
    <text evidence="3">The sequence shown here is derived from an EMBL/GenBank/DDBJ whole genome shotgun (WGS) entry which is preliminary data.</text>
</comment>
<evidence type="ECO:0000259" key="2">
    <source>
        <dbReference type="Pfam" id="PF04892"/>
    </source>
</evidence>
<evidence type="ECO:0000313" key="3">
    <source>
        <dbReference type="EMBL" id="MBG6122747.1"/>
    </source>
</evidence>
<dbReference type="AlphaFoldDB" id="A0A931DYJ9"/>
<evidence type="ECO:0000256" key="1">
    <source>
        <dbReference type="SAM" id="Phobius"/>
    </source>
</evidence>
<organism evidence="3 4">
    <name type="scientific">Corynebacterium aquatimens</name>
    <dbReference type="NCBI Taxonomy" id="1190508"/>
    <lineage>
        <taxon>Bacteria</taxon>
        <taxon>Bacillati</taxon>
        <taxon>Actinomycetota</taxon>
        <taxon>Actinomycetes</taxon>
        <taxon>Mycobacteriales</taxon>
        <taxon>Corynebacteriaceae</taxon>
        <taxon>Corynebacterium</taxon>
    </lineage>
</organism>
<feature type="transmembrane region" description="Helical" evidence="1">
    <location>
        <begin position="65"/>
        <end position="83"/>
    </location>
</feature>
<dbReference type="Pfam" id="PF04892">
    <property type="entry name" value="VanZ"/>
    <property type="match status" value="1"/>
</dbReference>
<keyword evidence="1" id="KW-0812">Transmembrane</keyword>
<dbReference type="PANTHER" id="PTHR36834">
    <property type="entry name" value="MEMBRANE PROTEIN-RELATED"/>
    <property type="match status" value="1"/>
</dbReference>
<protein>
    <submittedName>
        <fullName evidence="3">Glycopeptide antibiotics resistance protein</fullName>
    </submittedName>
</protein>
<feature type="transmembrane region" description="Helical" evidence="1">
    <location>
        <begin position="95"/>
        <end position="115"/>
    </location>
</feature>
<dbReference type="PANTHER" id="PTHR36834:SF1">
    <property type="entry name" value="INTEGRAL MEMBRANE PROTEIN"/>
    <property type="match status" value="1"/>
</dbReference>
<gene>
    <name evidence="3" type="ORF">IW254_001716</name>
</gene>
<evidence type="ECO:0000313" key="4">
    <source>
        <dbReference type="Proteomes" id="UP000658613"/>
    </source>
</evidence>
<proteinExistence type="predicted"/>
<keyword evidence="4" id="KW-1185">Reference proteome</keyword>
<reference evidence="3" key="1">
    <citation type="submission" date="2020-11" db="EMBL/GenBank/DDBJ databases">
        <title>Sequencing the genomes of 1000 actinobacteria strains.</title>
        <authorList>
            <person name="Klenk H.-P."/>
        </authorList>
    </citation>
    <scope>NUCLEOTIDE SEQUENCE</scope>
    <source>
        <strain evidence="3">DSM 45632</strain>
    </source>
</reference>
<dbReference type="InterPro" id="IPR006976">
    <property type="entry name" value="VanZ-like"/>
</dbReference>
<keyword evidence="1" id="KW-0472">Membrane</keyword>
<accession>A0A931DYJ9</accession>
<feature type="transmembrane region" description="Helical" evidence="1">
    <location>
        <begin position="145"/>
        <end position="164"/>
    </location>
</feature>
<dbReference type="InterPro" id="IPR053150">
    <property type="entry name" value="Teicoplanin_resist-assoc"/>
</dbReference>